<dbReference type="InterPro" id="IPR001123">
    <property type="entry name" value="LeuE-type"/>
</dbReference>
<organism evidence="7 8">
    <name type="scientific">Seinonella peptonophila</name>
    <dbReference type="NCBI Taxonomy" id="112248"/>
    <lineage>
        <taxon>Bacteria</taxon>
        <taxon>Bacillati</taxon>
        <taxon>Bacillota</taxon>
        <taxon>Bacilli</taxon>
        <taxon>Bacillales</taxon>
        <taxon>Thermoactinomycetaceae</taxon>
        <taxon>Seinonella</taxon>
    </lineage>
</organism>
<feature type="transmembrane region" description="Helical" evidence="6">
    <location>
        <begin position="71"/>
        <end position="89"/>
    </location>
</feature>
<feature type="transmembrane region" description="Helical" evidence="6">
    <location>
        <begin position="138"/>
        <end position="160"/>
    </location>
</feature>
<dbReference type="EMBL" id="FQVL01000017">
    <property type="protein sequence ID" value="SHF36494.1"/>
    <property type="molecule type" value="Genomic_DNA"/>
</dbReference>
<evidence type="ECO:0000256" key="3">
    <source>
        <dbReference type="ARBA" id="ARBA00022692"/>
    </source>
</evidence>
<feature type="transmembrane region" description="Helical" evidence="6">
    <location>
        <begin position="36"/>
        <end position="59"/>
    </location>
</feature>
<dbReference type="Pfam" id="PF01810">
    <property type="entry name" value="LysE"/>
    <property type="match status" value="1"/>
</dbReference>
<dbReference type="GO" id="GO:0005886">
    <property type="term" value="C:plasma membrane"/>
    <property type="evidence" value="ECO:0007669"/>
    <property type="project" value="UniProtKB-SubCell"/>
</dbReference>
<dbReference type="OrthoDB" id="198428at2"/>
<reference evidence="7 8" key="1">
    <citation type="submission" date="2016-11" db="EMBL/GenBank/DDBJ databases">
        <authorList>
            <person name="Jaros S."/>
            <person name="Januszkiewicz K."/>
            <person name="Wedrychowicz H."/>
        </authorList>
    </citation>
    <scope>NUCLEOTIDE SEQUENCE [LARGE SCALE GENOMIC DNA]</scope>
    <source>
        <strain evidence="7 8">DSM 44666</strain>
    </source>
</reference>
<feature type="transmembrane region" description="Helical" evidence="6">
    <location>
        <begin position="172"/>
        <end position="193"/>
    </location>
</feature>
<dbReference type="PANTHER" id="PTHR30086">
    <property type="entry name" value="ARGININE EXPORTER PROTEIN ARGO"/>
    <property type="match status" value="1"/>
</dbReference>
<evidence type="ECO:0000256" key="2">
    <source>
        <dbReference type="ARBA" id="ARBA00022475"/>
    </source>
</evidence>
<evidence type="ECO:0000313" key="7">
    <source>
        <dbReference type="EMBL" id="SHF36494.1"/>
    </source>
</evidence>
<keyword evidence="5 6" id="KW-0472">Membrane</keyword>
<proteinExistence type="predicted"/>
<keyword evidence="2" id="KW-1003">Cell membrane</keyword>
<protein>
    <submittedName>
        <fullName evidence="7">Threonine/homoserine/homoserine lactone efflux protein</fullName>
    </submittedName>
</protein>
<name>A0A1M5B1W1_9BACL</name>
<feature type="transmembrane region" description="Helical" evidence="6">
    <location>
        <begin position="109"/>
        <end position="131"/>
    </location>
</feature>
<keyword evidence="4 6" id="KW-1133">Transmembrane helix</keyword>
<dbReference type="RefSeq" id="WP_073157921.1">
    <property type="nucleotide sequence ID" value="NZ_FQVL01000017.1"/>
</dbReference>
<keyword evidence="8" id="KW-1185">Reference proteome</keyword>
<dbReference type="GO" id="GO:0033228">
    <property type="term" value="P:cysteine export across plasma membrane"/>
    <property type="evidence" value="ECO:0007669"/>
    <property type="project" value="TreeGrafter"/>
</dbReference>
<evidence type="ECO:0000313" key="8">
    <source>
        <dbReference type="Proteomes" id="UP000184476"/>
    </source>
</evidence>
<sequence length="196" mass="22222">MPKLSFLLFIFVSSFTPGPNNIMSMMLANRYGLKRTLPFCFGVGTGFFVVMIGCIYFNLVLQSFVPKIESFMVIVGSAYMIYLAVKIIIGKTDDDENSNTKRIGFITGTLLQFINPKGILYGITVISTFIIPYHTSKISLLLFSIFIAFIGFISTFSWSLFGSVFNRFLSQYRVQFNILMALLLIYCSVSIIFEQR</sequence>
<evidence type="ECO:0000256" key="6">
    <source>
        <dbReference type="SAM" id="Phobius"/>
    </source>
</evidence>
<evidence type="ECO:0000256" key="1">
    <source>
        <dbReference type="ARBA" id="ARBA00004651"/>
    </source>
</evidence>
<dbReference type="PANTHER" id="PTHR30086:SF20">
    <property type="entry name" value="ARGININE EXPORTER PROTEIN ARGO-RELATED"/>
    <property type="match status" value="1"/>
</dbReference>
<keyword evidence="3 6" id="KW-0812">Transmembrane</keyword>
<gene>
    <name evidence="7" type="ORF">SAMN05444392_11739</name>
</gene>
<comment type="subcellular location">
    <subcellularLocation>
        <location evidence="1">Cell membrane</location>
        <topology evidence="1">Multi-pass membrane protein</topology>
    </subcellularLocation>
</comment>
<accession>A0A1M5B1W1</accession>
<evidence type="ECO:0000256" key="4">
    <source>
        <dbReference type="ARBA" id="ARBA00022989"/>
    </source>
</evidence>
<evidence type="ECO:0000256" key="5">
    <source>
        <dbReference type="ARBA" id="ARBA00023136"/>
    </source>
</evidence>
<dbReference type="GO" id="GO:0015171">
    <property type="term" value="F:amino acid transmembrane transporter activity"/>
    <property type="evidence" value="ECO:0007669"/>
    <property type="project" value="TreeGrafter"/>
</dbReference>
<dbReference type="Proteomes" id="UP000184476">
    <property type="component" value="Unassembled WGS sequence"/>
</dbReference>
<dbReference type="AlphaFoldDB" id="A0A1M5B1W1"/>